<dbReference type="InterPro" id="IPR001353">
    <property type="entry name" value="Proteasome_sua/b"/>
</dbReference>
<dbReference type="Gene3D" id="3.60.20.10">
    <property type="entry name" value="Glutamine Phosphoribosylpyrophosphate, subunit 1, domain 1"/>
    <property type="match status" value="1"/>
</dbReference>
<proteinExistence type="predicted"/>
<dbReference type="SUPFAM" id="SSF56235">
    <property type="entry name" value="N-terminal nucleophile aminohydrolases (Ntn hydrolases)"/>
    <property type="match status" value="1"/>
</dbReference>
<name>A0AAV0Z440_VICFA</name>
<dbReference type="AlphaFoldDB" id="A0AAV0Z440"/>
<evidence type="ECO:0000313" key="1">
    <source>
        <dbReference type="EMBL" id="CAI8591564.1"/>
    </source>
</evidence>
<dbReference type="Pfam" id="PF00227">
    <property type="entry name" value="Proteasome"/>
    <property type="match status" value="1"/>
</dbReference>
<dbReference type="GO" id="GO:0051603">
    <property type="term" value="P:proteolysis involved in protein catabolic process"/>
    <property type="evidence" value="ECO:0007669"/>
    <property type="project" value="InterPro"/>
</dbReference>
<dbReference type="EMBL" id="OX451736">
    <property type="protein sequence ID" value="CAI8591564.1"/>
    <property type="molecule type" value="Genomic_DNA"/>
</dbReference>
<dbReference type="InterPro" id="IPR029055">
    <property type="entry name" value="Ntn_hydrolases_N"/>
</dbReference>
<keyword evidence="2" id="KW-1185">Reference proteome</keyword>
<dbReference type="GO" id="GO:0005839">
    <property type="term" value="C:proteasome core complex"/>
    <property type="evidence" value="ECO:0007669"/>
    <property type="project" value="InterPro"/>
</dbReference>
<protein>
    <submittedName>
        <fullName evidence="1">Uncharacterized protein</fullName>
    </submittedName>
</protein>
<reference evidence="1 2" key="1">
    <citation type="submission" date="2023-01" db="EMBL/GenBank/DDBJ databases">
        <authorList>
            <person name="Kreplak J."/>
        </authorList>
    </citation>
    <scope>NUCLEOTIDE SEQUENCE [LARGE SCALE GENOMIC DNA]</scope>
</reference>
<dbReference type="Proteomes" id="UP001157006">
    <property type="component" value="Chromosome 1L"/>
</dbReference>
<gene>
    <name evidence="1" type="ORF">VFH_I493440</name>
</gene>
<sequence>MIGLLIQAHTTIDQTPAFMEAMVIPQMFSHTLTAFMEPSPPITTTTHRYNHSHRRVVDVVHTNGHLSSVSHPIQLHLLTRTPYVTGSSVIAIKYKDGILMAAGMGGSYGSTRRYKSVERLKPVGKHSIIGASGEISDFQEIQHYLNELIWLRVLLQVVPLKQR</sequence>
<evidence type="ECO:0000313" key="2">
    <source>
        <dbReference type="Proteomes" id="UP001157006"/>
    </source>
</evidence>
<accession>A0AAV0Z440</accession>
<organism evidence="1 2">
    <name type="scientific">Vicia faba</name>
    <name type="common">Broad bean</name>
    <name type="synonym">Faba vulgaris</name>
    <dbReference type="NCBI Taxonomy" id="3906"/>
    <lineage>
        <taxon>Eukaryota</taxon>
        <taxon>Viridiplantae</taxon>
        <taxon>Streptophyta</taxon>
        <taxon>Embryophyta</taxon>
        <taxon>Tracheophyta</taxon>
        <taxon>Spermatophyta</taxon>
        <taxon>Magnoliopsida</taxon>
        <taxon>eudicotyledons</taxon>
        <taxon>Gunneridae</taxon>
        <taxon>Pentapetalae</taxon>
        <taxon>rosids</taxon>
        <taxon>fabids</taxon>
        <taxon>Fabales</taxon>
        <taxon>Fabaceae</taxon>
        <taxon>Papilionoideae</taxon>
        <taxon>50 kb inversion clade</taxon>
        <taxon>NPAAA clade</taxon>
        <taxon>Hologalegina</taxon>
        <taxon>IRL clade</taxon>
        <taxon>Fabeae</taxon>
        <taxon>Vicia</taxon>
    </lineage>
</organism>